<comment type="caution">
    <text evidence="1">The sequence shown here is derived from an EMBL/GenBank/DDBJ whole genome shotgun (WGS) entry which is preliminary data.</text>
</comment>
<protein>
    <submittedName>
        <fullName evidence="1">Uncharacterized protein</fullName>
    </submittedName>
</protein>
<evidence type="ECO:0000313" key="2">
    <source>
        <dbReference type="Proteomes" id="UP001197247"/>
    </source>
</evidence>
<accession>A0ABS5TCE5</accession>
<gene>
    <name evidence="1" type="ORF">KIH74_07460</name>
</gene>
<keyword evidence="2" id="KW-1185">Reference proteome</keyword>
<dbReference type="Proteomes" id="UP001197247">
    <property type="component" value="Unassembled WGS sequence"/>
</dbReference>
<evidence type="ECO:0000313" key="1">
    <source>
        <dbReference type="EMBL" id="MBT0768757.1"/>
    </source>
</evidence>
<organism evidence="1 2">
    <name type="scientific">Kineosporia corallincola</name>
    <dbReference type="NCBI Taxonomy" id="2835133"/>
    <lineage>
        <taxon>Bacteria</taxon>
        <taxon>Bacillati</taxon>
        <taxon>Actinomycetota</taxon>
        <taxon>Actinomycetes</taxon>
        <taxon>Kineosporiales</taxon>
        <taxon>Kineosporiaceae</taxon>
        <taxon>Kineosporia</taxon>
    </lineage>
</organism>
<sequence length="191" mass="20445">MTPDEVLLMLRHPDEVEAPAGGRSGASAGAGAWRIEFPGTGEVFIVRAERVPILRPPGGEPVTVGTTDGLTVRFTGVTVDTEIMVRTDIADSPRRQALDTEYRAAFEAWAEHAHESDDDPPPQPGTRLFALAVEVHDDLGTTYTGNGARAGGTNTEWEGSHVFVPPPPSGTRRLDVTLMLTEPVRVSIPLA</sequence>
<dbReference type="RefSeq" id="WP_214155064.1">
    <property type="nucleotide sequence ID" value="NZ_JAHBAY010000003.1"/>
</dbReference>
<reference evidence="1 2" key="1">
    <citation type="submission" date="2021-05" db="EMBL/GenBank/DDBJ databases">
        <title>Kineosporia and Streptomyces sp. nov. two new marine actinobacteria isolated from Coral.</title>
        <authorList>
            <person name="Buangrab K."/>
            <person name="Sutthacheep M."/>
            <person name="Yeemin T."/>
            <person name="Harunari E."/>
            <person name="Igarashi Y."/>
            <person name="Kanchanasin P."/>
            <person name="Tanasupawat S."/>
            <person name="Phongsopitanun W."/>
        </authorList>
    </citation>
    <scope>NUCLEOTIDE SEQUENCE [LARGE SCALE GENOMIC DNA]</scope>
    <source>
        <strain evidence="1 2">J2-2</strain>
    </source>
</reference>
<proteinExistence type="predicted"/>
<dbReference type="EMBL" id="JAHBAY010000003">
    <property type="protein sequence ID" value="MBT0768757.1"/>
    <property type="molecule type" value="Genomic_DNA"/>
</dbReference>
<name>A0ABS5TCE5_9ACTN</name>